<dbReference type="PRINTS" id="PR00080">
    <property type="entry name" value="SDRFAMILY"/>
</dbReference>
<protein>
    <submittedName>
        <fullName evidence="2">Uncharacterized protein</fullName>
    </submittedName>
</protein>
<dbReference type="PANTHER" id="PTHR43157:SF44">
    <property type="entry name" value="DEHYDROGENASE_REDUCTASE SDR FAMILY MEMBER 13"/>
    <property type="match status" value="1"/>
</dbReference>
<dbReference type="InParanoid" id="C3XRT8"/>
<dbReference type="Gene3D" id="3.40.50.720">
    <property type="entry name" value="NAD(P)-binding Rossmann-like Domain"/>
    <property type="match status" value="2"/>
</dbReference>
<dbReference type="NCBIfam" id="NF004846">
    <property type="entry name" value="PRK06197.1"/>
    <property type="match status" value="1"/>
</dbReference>
<dbReference type="Pfam" id="PF00106">
    <property type="entry name" value="adh_short"/>
    <property type="match status" value="2"/>
</dbReference>
<dbReference type="InterPro" id="IPR036291">
    <property type="entry name" value="NAD(P)-bd_dom_sf"/>
</dbReference>
<accession>C3XRT8</accession>
<dbReference type="PANTHER" id="PTHR43157">
    <property type="entry name" value="PHOSPHATIDYLINOSITOL-GLYCAN BIOSYNTHESIS CLASS F PROTEIN-RELATED"/>
    <property type="match status" value="1"/>
</dbReference>
<reference evidence="2" key="1">
    <citation type="journal article" date="2008" name="Nature">
        <title>The amphioxus genome and the evolution of the chordate karyotype.</title>
        <authorList>
            <consortium name="US DOE Joint Genome Institute (JGI-PGF)"/>
            <person name="Putnam N.H."/>
            <person name="Butts T."/>
            <person name="Ferrier D.E.K."/>
            <person name="Furlong R.F."/>
            <person name="Hellsten U."/>
            <person name="Kawashima T."/>
            <person name="Robinson-Rechavi M."/>
            <person name="Shoguchi E."/>
            <person name="Terry A."/>
            <person name="Yu J.-K."/>
            <person name="Benito-Gutierrez E.L."/>
            <person name="Dubchak I."/>
            <person name="Garcia-Fernandez J."/>
            <person name="Gibson-Brown J.J."/>
            <person name="Grigoriev I.V."/>
            <person name="Horton A.C."/>
            <person name="de Jong P.J."/>
            <person name="Jurka J."/>
            <person name="Kapitonov V.V."/>
            <person name="Kohara Y."/>
            <person name="Kuroki Y."/>
            <person name="Lindquist E."/>
            <person name="Lucas S."/>
            <person name="Osoegawa K."/>
            <person name="Pennacchio L.A."/>
            <person name="Salamov A.A."/>
            <person name="Satou Y."/>
            <person name="Sauka-Spengler T."/>
            <person name="Schmutz J."/>
            <person name="Shin-I T."/>
            <person name="Toyoda A."/>
            <person name="Bronner-Fraser M."/>
            <person name="Fujiyama A."/>
            <person name="Holland L.Z."/>
            <person name="Holland P.W.H."/>
            <person name="Satoh N."/>
            <person name="Rokhsar D.S."/>
        </authorList>
    </citation>
    <scope>NUCLEOTIDE SEQUENCE [LARGE SCALE GENOMIC DNA]</scope>
    <source>
        <strain evidence="2">S238N-H82</strain>
        <tissue evidence="2">Testes</tissue>
    </source>
</reference>
<gene>
    <name evidence="2" type="ORF">BRAFLDRAFT_118764</name>
</gene>
<organism>
    <name type="scientific">Branchiostoma floridae</name>
    <name type="common">Florida lancelet</name>
    <name type="synonym">Amphioxus</name>
    <dbReference type="NCBI Taxonomy" id="7739"/>
    <lineage>
        <taxon>Eukaryota</taxon>
        <taxon>Metazoa</taxon>
        <taxon>Chordata</taxon>
        <taxon>Cephalochordata</taxon>
        <taxon>Leptocardii</taxon>
        <taxon>Amphioxiformes</taxon>
        <taxon>Branchiostomatidae</taxon>
        <taxon>Branchiostoma</taxon>
    </lineage>
</organism>
<dbReference type="InterPro" id="IPR002347">
    <property type="entry name" value="SDR_fam"/>
</dbReference>
<evidence type="ECO:0000256" key="1">
    <source>
        <dbReference type="ARBA" id="ARBA00023002"/>
    </source>
</evidence>
<sequence>MDWASSHQILLLSAAGAGVAFYAARKYFGGGVCYSTARLEGKTAIVTGSNTGLGKETARDLARRGARVILACRNVTKAEEAAEDIRKTTGNGNVVVLKLDLSSLASVREFAAGINEKEERLDILINNAGIMMCPQWKTEDGFEMQFGTNHLGHFLLTNLLMDKLKKCAPSRVVTVSSMGHQWGKIHFDDINLENGYEPLKAYGQSKLANILFIRELAKKLEGTEVTCYAVHPGGVRSDLSRYMPDAHGRWLALVQPLVQLGMYVVGKSPEQGAQTSLHCALQEGLESKSGLYFSDCAPIDPSPAGQDDEVAKRLWEVSEEMVGLKKDLTKAEAAAAEIRQDTGNGNVVTEKMDLASLKSVREFALKVNARESRLDILINNAGIMACPQWKTEDGFEMQFGTNHLGHFLLTNLLLDKLKKSAPSRVVNVSSGAHEQGAINFDDINLERTYTPWGAYGQSKLANVLFTKELDRKLKDSGVTTYSLHPGVINTELSRNMDAAFGWGFTLLSPVLSAAVRLFGKSVQQGAQTTIHCAVTEGLEGFSGQYFADCAPKVPSKKAQDDETARRLWEISEQMVGLK</sequence>
<dbReference type="AlphaFoldDB" id="C3XRT8"/>
<dbReference type="eggNOG" id="KOG1208">
    <property type="taxonomic scope" value="Eukaryota"/>
</dbReference>
<dbReference type="FunCoup" id="C3XRT8">
    <property type="interactions" value="65"/>
</dbReference>
<dbReference type="GO" id="GO:0016491">
    <property type="term" value="F:oxidoreductase activity"/>
    <property type="evidence" value="ECO:0007669"/>
    <property type="project" value="UniProtKB-KW"/>
</dbReference>
<proteinExistence type="predicted"/>
<dbReference type="SUPFAM" id="SSF51735">
    <property type="entry name" value="NAD(P)-binding Rossmann-fold domains"/>
    <property type="match status" value="2"/>
</dbReference>
<dbReference type="PRINTS" id="PR00081">
    <property type="entry name" value="GDHRDH"/>
</dbReference>
<name>C3XRT8_BRAFL</name>
<keyword evidence="1" id="KW-0560">Oxidoreductase</keyword>
<evidence type="ECO:0000313" key="2">
    <source>
        <dbReference type="EMBL" id="EEN69406.1"/>
    </source>
</evidence>
<dbReference type="EMBL" id="GG666456">
    <property type="protein sequence ID" value="EEN69406.1"/>
    <property type="molecule type" value="Genomic_DNA"/>
</dbReference>